<feature type="transmembrane region" description="Helical" evidence="2">
    <location>
        <begin position="35"/>
        <end position="54"/>
    </location>
</feature>
<keyword evidence="2" id="KW-0812">Transmembrane</keyword>
<feature type="region of interest" description="Disordered" evidence="1">
    <location>
        <begin position="354"/>
        <end position="381"/>
    </location>
</feature>
<proteinExistence type="predicted"/>
<evidence type="ECO:0000256" key="1">
    <source>
        <dbReference type="SAM" id="MobiDB-lite"/>
    </source>
</evidence>
<protein>
    <submittedName>
        <fullName evidence="4">Cell wall hydrolase</fullName>
    </submittedName>
</protein>
<evidence type="ECO:0000256" key="2">
    <source>
        <dbReference type="SAM" id="Phobius"/>
    </source>
</evidence>
<keyword evidence="2" id="KW-0472">Membrane</keyword>
<dbReference type="GO" id="GO:0016787">
    <property type="term" value="F:hydrolase activity"/>
    <property type="evidence" value="ECO:0007669"/>
    <property type="project" value="UniProtKB-KW"/>
</dbReference>
<sequence>MTHAISLDPAVLDLAQDSRSSPEGERRRVQVGPRLAWALAIALVALLLAAQFATGTSLGRLGEMLGLSGPAQAEATIRVSLDQRRDVASLTSDEPSQIVVLGQAAQERNALIPVSSAPLEHARSFLFAKAAPAAEGAYGNALTCLTQAVYYEAGFEPEAGKRAVAQVILNRMRHPAYPKSVCGVVYQGSERRTGCQFSFTCDGSLLRPASPGAWRDAQGVAKAALAGHVESEVGTATHYHADYVLPKWAFQLAKIEQIGAHIFYRFPGGWGRSAAFTGAYSGSERIPMIDYAALRARQQQGDIIDGSDGSADQLTPGLTVAPAVTDRHAENDVGGRINVTKLWRMSIPDPHEASSSYRATLEEQGVSDGPIPVSNGPASAQ</sequence>
<evidence type="ECO:0000259" key="3">
    <source>
        <dbReference type="Pfam" id="PF07486"/>
    </source>
</evidence>
<evidence type="ECO:0000313" key="5">
    <source>
        <dbReference type="Proteomes" id="UP001595828"/>
    </source>
</evidence>
<accession>A0ABV8RS19</accession>
<dbReference type="RefSeq" id="WP_379539544.1">
    <property type="nucleotide sequence ID" value="NZ_JBHSDR010000006.1"/>
</dbReference>
<dbReference type="Pfam" id="PF07486">
    <property type="entry name" value="Hydrolase_2"/>
    <property type="match status" value="1"/>
</dbReference>
<dbReference type="Proteomes" id="UP001595828">
    <property type="component" value="Unassembled WGS sequence"/>
</dbReference>
<dbReference type="InterPro" id="IPR042047">
    <property type="entry name" value="SleB_dom1"/>
</dbReference>
<dbReference type="EMBL" id="JBHSDR010000006">
    <property type="protein sequence ID" value="MFC4296094.1"/>
    <property type="molecule type" value="Genomic_DNA"/>
</dbReference>
<gene>
    <name evidence="4" type="ORF">ACFO0A_13625</name>
</gene>
<feature type="domain" description="Cell wall hydrolase SleB" evidence="3">
    <location>
        <begin position="156"/>
        <end position="264"/>
    </location>
</feature>
<keyword evidence="4" id="KW-0378">Hydrolase</keyword>
<dbReference type="Gene3D" id="1.10.10.2520">
    <property type="entry name" value="Cell wall hydrolase SleB, domain 1"/>
    <property type="match status" value="1"/>
</dbReference>
<evidence type="ECO:0000313" key="4">
    <source>
        <dbReference type="EMBL" id="MFC4296094.1"/>
    </source>
</evidence>
<name>A0ABV8RS19_9SPHN</name>
<reference evidence="5" key="1">
    <citation type="journal article" date="2019" name="Int. J. Syst. Evol. Microbiol.">
        <title>The Global Catalogue of Microorganisms (GCM) 10K type strain sequencing project: providing services to taxonomists for standard genome sequencing and annotation.</title>
        <authorList>
            <consortium name="The Broad Institute Genomics Platform"/>
            <consortium name="The Broad Institute Genome Sequencing Center for Infectious Disease"/>
            <person name="Wu L."/>
            <person name="Ma J."/>
        </authorList>
    </citation>
    <scope>NUCLEOTIDE SEQUENCE [LARGE SCALE GENOMIC DNA]</scope>
    <source>
        <strain evidence="5">CGMCC 1.12989</strain>
    </source>
</reference>
<organism evidence="4 5">
    <name type="scientific">Novosphingobium tardum</name>
    <dbReference type="NCBI Taxonomy" id="1538021"/>
    <lineage>
        <taxon>Bacteria</taxon>
        <taxon>Pseudomonadati</taxon>
        <taxon>Pseudomonadota</taxon>
        <taxon>Alphaproteobacteria</taxon>
        <taxon>Sphingomonadales</taxon>
        <taxon>Sphingomonadaceae</taxon>
        <taxon>Novosphingobium</taxon>
    </lineage>
</organism>
<comment type="caution">
    <text evidence="4">The sequence shown here is derived from an EMBL/GenBank/DDBJ whole genome shotgun (WGS) entry which is preliminary data.</text>
</comment>
<keyword evidence="2" id="KW-1133">Transmembrane helix</keyword>
<keyword evidence="5" id="KW-1185">Reference proteome</keyword>
<dbReference type="InterPro" id="IPR011105">
    <property type="entry name" value="Cell_wall_hydrolase_SleB"/>
</dbReference>